<name>A0A7K1KMW6_9BACT</name>
<proteinExistence type="predicted"/>
<keyword evidence="1" id="KW-0472">Membrane</keyword>
<accession>A0A7K1KMW6</accession>
<evidence type="ECO:0000313" key="2">
    <source>
        <dbReference type="EMBL" id="MUM77281.1"/>
    </source>
</evidence>
<dbReference type="AlphaFoldDB" id="A0A7K1KMW6"/>
<feature type="transmembrane region" description="Helical" evidence="1">
    <location>
        <begin position="141"/>
        <end position="161"/>
    </location>
</feature>
<protein>
    <submittedName>
        <fullName evidence="2">Uncharacterized protein</fullName>
    </submittedName>
</protein>
<keyword evidence="3" id="KW-1185">Reference proteome</keyword>
<feature type="transmembrane region" description="Helical" evidence="1">
    <location>
        <begin position="168"/>
        <end position="188"/>
    </location>
</feature>
<feature type="transmembrane region" description="Helical" evidence="1">
    <location>
        <begin position="58"/>
        <end position="76"/>
    </location>
</feature>
<sequence length="192" mass="20009">MASLLLAVSAALSAWQGMALFLEGQAPPAILLLALGAVPLANHAVARQTRIATLGASALSLVTAGVVAAYCAGISLHLAALHALSAAAMLYALASFVRASSPDHQPRPDRGFVAHSLLSALMLLSIAAASILEFAEPDVIILLQYFVAGLCAVTVICLAIVHTFTIPVMTSLMWAIFYSIIFILHAPFTYAL</sequence>
<feature type="transmembrane region" description="Helical" evidence="1">
    <location>
        <begin position="29"/>
        <end position="46"/>
    </location>
</feature>
<evidence type="ECO:0000313" key="3">
    <source>
        <dbReference type="Proteomes" id="UP000461162"/>
    </source>
</evidence>
<dbReference type="EMBL" id="WODC01000003">
    <property type="protein sequence ID" value="MUM77281.1"/>
    <property type="molecule type" value="Genomic_DNA"/>
</dbReference>
<dbReference type="Proteomes" id="UP000461162">
    <property type="component" value="Unassembled WGS sequence"/>
</dbReference>
<comment type="caution">
    <text evidence="2">The sequence shown here is derived from an EMBL/GenBank/DDBJ whole genome shotgun (WGS) entry which is preliminary data.</text>
</comment>
<evidence type="ECO:0000256" key="1">
    <source>
        <dbReference type="SAM" id="Phobius"/>
    </source>
</evidence>
<gene>
    <name evidence="2" type="ORF">GKC30_06520</name>
</gene>
<keyword evidence="1" id="KW-0812">Transmembrane</keyword>
<keyword evidence="1" id="KW-1133">Transmembrane helix</keyword>
<organism evidence="2 3">
    <name type="scientific">Pseudodesulfovibrio alkaliphilus</name>
    <dbReference type="NCBI Taxonomy" id="2661613"/>
    <lineage>
        <taxon>Bacteria</taxon>
        <taxon>Pseudomonadati</taxon>
        <taxon>Thermodesulfobacteriota</taxon>
        <taxon>Desulfovibrionia</taxon>
        <taxon>Desulfovibrionales</taxon>
        <taxon>Desulfovibrionaceae</taxon>
    </lineage>
</organism>
<feature type="transmembrane region" description="Helical" evidence="1">
    <location>
        <begin position="112"/>
        <end position="135"/>
    </location>
</feature>
<feature type="transmembrane region" description="Helical" evidence="1">
    <location>
        <begin position="82"/>
        <end position="100"/>
    </location>
</feature>
<reference evidence="2 3" key="1">
    <citation type="submission" date="2019-11" db="EMBL/GenBank/DDBJ databases">
        <title>Pseudodesulfovibrio alkaliphilus, sp. nov., an alkaliphilic sulfate-reducing bacteria from mud volcano of Taman peninsula, Russia.</title>
        <authorList>
            <person name="Frolova A."/>
            <person name="Merkel A.Y."/>
            <person name="Slobodkin A.I."/>
        </authorList>
    </citation>
    <scope>NUCLEOTIDE SEQUENCE [LARGE SCALE GENOMIC DNA]</scope>
    <source>
        <strain evidence="2 3">F-1</strain>
    </source>
</reference>